<dbReference type="AlphaFoldDB" id="A0A211ZG39"/>
<sequence length="155" mass="15928">MAGSIEARLQEKGITLPNVAAPAANYVPSVISGNMLYISGQVPFVDGKISHTGKLGAEFSIEEGYACARICAINILAAAKAALGGDLDRVARVVKLGGFVNSTPDFTDQPKVVNGASDLMAEAFGDAGKHARAAVGVAQLPLGCAVEVEAVFEIR</sequence>
<comment type="caution">
    <text evidence="2">The sequence shown here is derived from an EMBL/GenBank/DDBJ whole genome shotgun (WGS) entry which is preliminary data.</text>
</comment>
<proteinExistence type="predicted"/>
<dbReference type="Gene3D" id="3.30.1330.40">
    <property type="entry name" value="RutC-like"/>
    <property type="match status" value="1"/>
</dbReference>
<dbReference type="PANTHER" id="PTHR43760">
    <property type="entry name" value="ENDORIBONUCLEASE-RELATED"/>
    <property type="match status" value="1"/>
</dbReference>
<dbReference type="InterPro" id="IPR013813">
    <property type="entry name" value="Endoribo_LPSP/chorism_mut-like"/>
</dbReference>
<evidence type="ECO:0000313" key="3">
    <source>
        <dbReference type="Proteomes" id="UP000196655"/>
    </source>
</evidence>
<organism evidence="2 3">
    <name type="scientific">Inquilinus limosus</name>
    <dbReference type="NCBI Taxonomy" id="171674"/>
    <lineage>
        <taxon>Bacteria</taxon>
        <taxon>Pseudomonadati</taxon>
        <taxon>Pseudomonadota</taxon>
        <taxon>Alphaproteobacteria</taxon>
        <taxon>Rhodospirillales</taxon>
        <taxon>Rhodospirillaceae</taxon>
        <taxon>Inquilinus</taxon>
    </lineage>
</organism>
<feature type="domain" description="Endoribonuclease L-PSP/chorismate mutase-like" evidence="1">
    <location>
        <begin position="6"/>
        <end position="144"/>
    </location>
</feature>
<name>A0A211ZG39_9PROT</name>
<dbReference type="Proteomes" id="UP000196655">
    <property type="component" value="Unassembled WGS sequence"/>
</dbReference>
<gene>
    <name evidence="2" type="ORF">BWR60_26060</name>
</gene>
<dbReference type="PANTHER" id="PTHR43760:SF1">
    <property type="entry name" value="ENDORIBONUCLEASE L-PSP_CHORISMATE MUTASE-LIKE DOMAIN-CONTAINING PROTEIN"/>
    <property type="match status" value="1"/>
</dbReference>
<evidence type="ECO:0000313" key="2">
    <source>
        <dbReference type="EMBL" id="OWJ64166.1"/>
    </source>
</evidence>
<reference evidence="3" key="1">
    <citation type="submission" date="2017-05" db="EMBL/GenBank/DDBJ databases">
        <authorList>
            <person name="Macchi M."/>
            <person name="Festa S."/>
            <person name="Coppotelli B.M."/>
            <person name="Morelli I.S."/>
        </authorList>
    </citation>
    <scope>NUCLEOTIDE SEQUENCE [LARGE SCALE GENOMIC DNA]</scope>
    <source>
        <strain evidence="3">I</strain>
    </source>
</reference>
<dbReference type="SUPFAM" id="SSF55298">
    <property type="entry name" value="YjgF-like"/>
    <property type="match status" value="1"/>
</dbReference>
<accession>A0A211ZG39</accession>
<keyword evidence="3" id="KW-1185">Reference proteome</keyword>
<dbReference type="CDD" id="cd02199">
    <property type="entry name" value="YjgF_YER057c_UK114_like_1"/>
    <property type="match status" value="1"/>
</dbReference>
<dbReference type="STRING" id="1122125.GCA_000423185_02192"/>
<evidence type="ECO:0000259" key="1">
    <source>
        <dbReference type="Pfam" id="PF14588"/>
    </source>
</evidence>
<dbReference type="InterPro" id="IPR035959">
    <property type="entry name" value="RutC-like_sf"/>
</dbReference>
<protein>
    <recommendedName>
        <fullName evidence="1">Endoribonuclease L-PSP/chorismate mutase-like domain-containing protein</fullName>
    </recommendedName>
</protein>
<dbReference type="EMBL" id="NHON01000066">
    <property type="protein sequence ID" value="OWJ64166.1"/>
    <property type="molecule type" value="Genomic_DNA"/>
</dbReference>
<dbReference type="Pfam" id="PF14588">
    <property type="entry name" value="YjgF_endoribonc"/>
    <property type="match status" value="1"/>
</dbReference>
<dbReference type="RefSeq" id="WP_088154470.1">
    <property type="nucleotide sequence ID" value="NZ_NHON01000066.1"/>
</dbReference>
<dbReference type="OrthoDB" id="9806350at2"/>